<dbReference type="EMBL" id="VFQX01000001">
    <property type="protein sequence ID" value="KAF0985217.1"/>
    <property type="molecule type" value="Genomic_DNA"/>
</dbReference>
<dbReference type="VEuPathDB" id="AmoebaDB:FDP41_000256"/>
<dbReference type="AlphaFoldDB" id="A0A6A5C7E3"/>
<dbReference type="VEuPathDB" id="AmoebaDB:NfTy_024550"/>
<dbReference type="PANTHER" id="PTHR37827">
    <property type="entry name" value="TUDOR DOMAIN-CONTAINING PROTEIN"/>
    <property type="match status" value="1"/>
</dbReference>
<dbReference type="PANTHER" id="PTHR37827:SF1">
    <property type="entry name" value="HNH DOMAIN-CONTAINING PROTEIN"/>
    <property type="match status" value="1"/>
</dbReference>
<dbReference type="RefSeq" id="XP_044569930.1">
    <property type="nucleotide sequence ID" value="XM_044705767.1"/>
</dbReference>
<feature type="compositionally biased region" description="Low complexity" evidence="1">
    <location>
        <begin position="1"/>
        <end position="11"/>
    </location>
</feature>
<dbReference type="VEuPathDB" id="AmoebaDB:NF0060880"/>
<evidence type="ECO:0000313" key="3">
    <source>
        <dbReference type="Proteomes" id="UP000444721"/>
    </source>
</evidence>
<dbReference type="Proteomes" id="UP000444721">
    <property type="component" value="Unassembled WGS sequence"/>
</dbReference>
<protein>
    <recommendedName>
        <fullName evidence="4">HNH domain-containing protein</fullName>
    </recommendedName>
</protein>
<dbReference type="GeneID" id="68107474"/>
<accession>A0A6A5C7E3</accession>
<organism evidence="2 3">
    <name type="scientific">Naegleria fowleri</name>
    <name type="common">Brain eating amoeba</name>
    <dbReference type="NCBI Taxonomy" id="5763"/>
    <lineage>
        <taxon>Eukaryota</taxon>
        <taxon>Discoba</taxon>
        <taxon>Heterolobosea</taxon>
        <taxon>Tetramitia</taxon>
        <taxon>Eutetramitia</taxon>
        <taxon>Vahlkampfiidae</taxon>
        <taxon>Naegleria</taxon>
    </lineage>
</organism>
<proteinExistence type="predicted"/>
<evidence type="ECO:0000256" key="1">
    <source>
        <dbReference type="SAM" id="MobiDB-lite"/>
    </source>
</evidence>
<gene>
    <name evidence="2" type="ORF">FDP41_000256</name>
</gene>
<reference evidence="2 3" key="1">
    <citation type="journal article" date="2019" name="Sci. Rep.">
        <title>Nanopore sequencing improves the draft genome of the human pathogenic amoeba Naegleria fowleri.</title>
        <authorList>
            <person name="Liechti N."/>
            <person name="Schurch N."/>
            <person name="Bruggmann R."/>
            <person name="Wittwer M."/>
        </authorList>
    </citation>
    <scope>NUCLEOTIDE SEQUENCE [LARGE SCALE GENOMIC DNA]</scope>
    <source>
        <strain evidence="2 3">ATCC 30894</strain>
    </source>
</reference>
<keyword evidence="3" id="KW-1185">Reference proteome</keyword>
<evidence type="ECO:0008006" key="4">
    <source>
        <dbReference type="Google" id="ProtNLM"/>
    </source>
</evidence>
<dbReference type="OMA" id="MCEREMK"/>
<evidence type="ECO:0000313" key="2">
    <source>
        <dbReference type="EMBL" id="KAF0985217.1"/>
    </source>
</evidence>
<name>A0A6A5C7E3_NAEFO</name>
<dbReference type="OrthoDB" id="4850648at2759"/>
<feature type="region of interest" description="Disordered" evidence="1">
    <location>
        <begin position="1"/>
        <end position="22"/>
    </location>
</feature>
<sequence length="266" mass="30519">MSSSNHNNSSSTEDQTSSPPFYDISDEQIQQCVRKAIMKVLPQLIEDEDILDHVVNELINDNVNMLSQSGAIDFDDVAASAYDNIKSSATKLSFAALSNIKGEKKQQSQTLIINILSEHLINYDLSDDDEDEISQICHEIQEHLRNIRLGQYADYGVNIGDVDDDDGAYVEDGCCMMCEREMKLTRHHLIPRTCHKKYLKRGQYTKEHLNKCILICRVCHDAVHSFISLDDMAEHYHTLETIQSHPKVQRWIPYVAKQRTGKKFRF</sequence>
<comment type="caution">
    <text evidence="2">The sequence shown here is derived from an EMBL/GenBank/DDBJ whole genome shotgun (WGS) entry which is preliminary data.</text>
</comment>